<evidence type="ECO:0000313" key="2">
    <source>
        <dbReference type="EMBL" id="CAK0882493.1"/>
    </source>
</evidence>
<evidence type="ECO:0008006" key="4">
    <source>
        <dbReference type="Google" id="ProtNLM"/>
    </source>
</evidence>
<proteinExistence type="predicted"/>
<feature type="compositionally biased region" description="Low complexity" evidence="1">
    <location>
        <begin position="109"/>
        <end position="125"/>
    </location>
</feature>
<dbReference type="Proteomes" id="UP001189429">
    <property type="component" value="Unassembled WGS sequence"/>
</dbReference>
<accession>A0ABN9W8H8</accession>
<sequence length="402" mass="41851">MGPRSMAAEAALARAERAARQAVRRADARGEDFQEAEPTGSVHAVRLLRATSQLRAHTGLHDLREAQERHLDSLDRQMREVELTRELVAKALESSEPSLPPGRARRAPRAAGRPARLPSAGGAAPELSAEEQPKRAPARAESTPALPAGTAGTPAGRARGQCRLVELRPAPCPPGAEGQDCPCCLSAMEAGQPVLAFPCAAPHHFHARCLDAGCALPAGGAPAPCAGAGREAAGPTPDRCLRASASARVRDDSFGCGQGGGLELLASPLLRTGRCRPMSFPGPKAAAGPVFSADYPPDAARAVFTAGSCYLGVGGGTSAGAHGGARCWGPLSREQREGEFSCGAHREQPTREVHARHGASPRPSLVARTHVVKAEAFLVEYVCAHLREIRGSSVCDAISPQR</sequence>
<comment type="caution">
    <text evidence="2">The sequence shown here is derived from an EMBL/GenBank/DDBJ whole genome shotgun (WGS) entry which is preliminary data.</text>
</comment>
<feature type="compositionally biased region" description="Basic and acidic residues" evidence="1">
    <location>
        <begin position="342"/>
        <end position="355"/>
    </location>
</feature>
<reference evidence="2" key="1">
    <citation type="submission" date="2023-10" db="EMBL/GenBank/DDBJ databases">
        <authorList>
            <person name="Chen Y."/>
            <person name="Shah S."/>
            <person name="Dougan E. K."/>
            <person name="Thang M."/>
            <person name="Chan C."/>
        </authorList>
    </citation>
    <scope>NUCLEOTIDE SEQUENCE [LARGE SCALE GENOMIC DNA]</scope>
</reference>
<feature type="compositionally biased region" description="Low complexity" evidence="1">
    <location>
        <begin position="143"/>
        <end position="156"/>
    </location>
</feature>
<protein>
    <recommendedName>
        <fullName evidence="4">RING-type domain-containing protein</fullName>
    </recommendedName>
</protein>
<gene>
    <name evidence="2" type="ORF">PCOR1329_LOCUS64985</name>
</gene>
<organism evidence="2 3">
    <name type="scientific">Prorocentrum cordatum</name>
    <dbReference type="NCBI Taxonomy" id="2364126"/>
    <lineage>
        <taxon>Eukaryota</taxon>
        <taxon>Sar</taxon>
        <taxon>Alveolata</taxon>
        <taxon>Dinophyceae</taxon>
        <taxon>Prorocentrales</taxon>
        <taxon>Prorocentraceae</taxon>
        <taxon>Prorocentrum</taxon>
    </lineage>
</organism>
<feature type="region of interest" description="Disordered" evidence="1">
    <location>
        <begin position="342"/>
        <end position="361"/>
    </location>
</feature>
<dbReference type="EMBL" id="CAUYUJ010018299">
    <property type="protein sequence ID" value="CAK0882493.1"/>
    <property type="molecule type" value="Genomic_DNA"/>
</dbReference>
<name>A0ABN9W8H8_9DINO</name>
<evidence type="ECO:0000256" key="1">
    <source>
        <dbReference type="SAM" id="MobiDB-lite"/>
    </source>
</evidence>
<keyword evidence="3" id="KW-1185">Reference proteome</keyword>
<evidence type="ECO:0000313" key="3">
    <source>
        <dbReference type="Proteomes" id="UP001189429"/>
    </source>
</evidence>
<feature type="region of interest" description="Disordered" evidence="1">
    <location>
        <begin position="92"/>
        <end position="156"/>
    </location>
</feature>